<sequence>MARPRGRKKVKNPSSKVSRKVNKRRKRVTIKSDPLVAAAWDRKLTLCQNYARLGLVSRANFAAGGVELERKPLLDPTEDGLQDEEQAGDGDDDDLRERLLADGESEAEDNGPDPGEADDASRSREAGGGSGGRRKEKAGKNDGGKRKIDPSKIPAGMGFIERDEVGNVVNVVVGTREEVDPRDIEELPHVPAKTKLVQ</sequence>
<reference evidence="2 3" key="1">
    <citation type="journal article" name="Sci. Rep.">
        <title>Genome-scale phylogenetic analyses confirm Olpidium as the closest living zoosporic fungus to the non-flagellated, terrestrial fungi.</title>
        <authorList>
            <person name="Chang Y."/>
            <person name="Rochon D."/>
            <person name="Sekimoto S."/>
            <person name="Wang Y."/>
            <person name="Chovatia M."/>
            <person name="Sandor L."/>
            <person name="Salamov A."/>
            <person name="Grigoriev I.V."/>
            <person name="Stajich J.E."/>
            <person name="Spatafora J.W."/>
        </authorList>
    </citation>
    <scope>NUCLEOTIDE SEQUENCE [LARGE SCALE GENOMIC DNA]</scope>
    <source>
        <strain evidence="2">S191</strain>
    </source>
</reference>
<dbReference type="Pfam" id="PF09420">
    <property type="entry name" value="Nop16"/>
    <property type="match status" value="1"/>
</dbReference>
<feature type="region of interest" description="Disordered" evidence="1">
    <location>
        <begin position="69"/>
        <end position="159"/>
    </location>
</feature>
<feature type="compositionally biased region" description="Acidic residues" evidence="1">
    <location>
        <begin position="103"/>
        <end position="118"/>
    </location>
</feature>
<dbReference type="InterPro" id="IPR019002">
    <property type="entry name" value="Ribosome_biogenesis_Nop16"/>
</dbReference>
<evidence type="ECO:0000313" key="2">
    <source>
        <dbReference type="EMBL" id="KAG5463450.1"/>
    </source>
</evidence>
<dbReference type="OrthoDB" id="285729at2759"/>
<evidence type="ECO:0000256" key="1">
    <source>
        <dbReference type="SAM" id="MobiDB-lite"/>
    </source>
</evidence>
<keyword evidence="3" id="KW-1185">Reference proteome</keyword>
<gene>
    <name evidence="2" type="ORF">BJ554DRAFT_7409</name>
</gene>
<proteinExistence type="predicted"/>
<dbReference type="EMBL" id="JAEFCI010000571">
    <property type="protein sequence ID" value="KAG5463450.1"/>
    <property type="molecule type" value="Genomic_DNA"/>
</dbReference>
<feature type="region of interest" description="Disordered" evidence="1">
    <location>
        <begin position="1"/>
        <end position="28"/>
    </location>
</feature>
<feature type="non-terminal residue" evidence="2">
    <location>
        <position position="198"/>
    </location>
</feature>
<dbReference type="AlphaFoldDB" id="A0A8H8A1Y5"/>
<protein>
    <submittedName>
        <fullName evidence="2">Ribosome biogenesis protein Nop16</fullName>
    </submittedName>
</protein>
<name>A0A8H8A1Y5_9FUNG</name>
<evidence type="ECO:0000313" key="3">
    <source>
        <dbReference type="Proteomes" id="UP000673691"/>
    </source>
</evidence>
<feature type="compositionally biased region" description="Acidic residues" evidence="1">
    <location>
        <begin position="76"/>
        <end position="94"/>
    </location>
</feature>
<organism evidence="2 3">
    <name type="scientific">Olpidium bornovanus</name>
    <dbReference type="NCBI Taxonomy" id="278681"/>
    <lineage>
        <taxon>Eukaryota</taxon>
        <taxon>Fungi</taxon>
        <taxon>Fungi incertae sedis</taxon>
        <taxon>Olpidiomycota</taxon>
        <taxon>Olpidiomycotina</taxon>
        <taxon>Olpidiomycetes</taxon>
        <taxon>Olpidiales</taxon>
        <taxon>Olpidiaceae</taxon>
        <taxon>Olpidium</taxon>
    </lineage>
</organism>
<feature type="compositionally biased region" description="Basic and acidic residues" evidence="1">
    <location>
        <begin position="138"/>
        <end position="150"/>
    </location>
</feature>
<dbReference type="Proteomes" id="UP000673691">
    <property type="component" value="Unassembled WGS sequence"/>
</dbReference>
<accession>A0A8H8A1Y5</accession>
<comment type="caution">
    <text evidence="2">The sequence shown here is derived from an EMBL/GenBank/DDBJ whole genome shotgun (WGS) entry which is preliminary data.</text>
</comment>